<evidence type="ECO:0000313" key="4">
    <source>
        <dbReference type="EMBL" id="PIK37113.1"/>
    </source>
</evidence>
<accession>A0A2G8LQY4</accession>
<dbReference type="SUPFAM" id="SSF57756">
    <property type="entry name" value="Retrovirus zinc finger-like domains"/>
    <property type="match status" value="1"/>
</dbReference>
<name>A0A2G8LQY4_STIJA</name>
<dbReference type="Gene3D" id="4.10.60.10">
    <property type="entry name" value="Zinc finger, CCHC-type"/>
    <property type="match status" value="1"/>
</dbReference>
<sequence>MSGTNPFEQSVVNEPATWSLPDENIPDVDEFDPLNVPVRPRSCGGPIQTTKYQDEPGWGDKGDGDRLADFLVGPEALRDENRRPTVGRSYELADERGEAWGDEDRRPLMNQGYKRTAREDALEASRWQPRGGPREQMVMQQPTEAYESAPAYDRGRFRTNELRPGMRPGYPWREEGNNRRLSMSNDEKISRQRMWHPQYEPQAPNLSVSRVTAPSFNGSTPWEDYIVQFELISELNGWDERTRALQLAASLRGPAQAVLADLDASKRRRFESLTDALEQRFGRANQTELFRTLLRNRTRQQGESIPELAHDIQRLLSRAYPNASIEMKETLSKEFFIDAISDRDIRWKIYQSRPKTLEEAVSIAAELEAFTLSEQRKDTQKRAVVRVVSEKTEGQENKCGAIDDISKTLATAMTEGFSELTKQLQKLLLVNNTNVSKEGQERRKTIKCWNCGEMGHIRRNCPSPLKYVIPAEETKKQENEEKSVL</sequence>
<keyword evidence="1" id="KW-0862">Zinc</keyword>
<protein>
    <recommendedName>
        <fullName evidence="3">CCHC-type domain-containing protein</fullName>
    </recommendedName>
</protein>
<keyword evidence="9" id="KW-1185">Reference proteome</keyword>
<dbReference type="AlphaFoldDB" id="A0A2G8LQY4"/>
<dbReference type="GO" id="GO:0003676">
    <property type="term" value="F:nucleic acid binding"/>
    <property type="evidence" value="ECO:0007669"/>
    <property type="project" value="InterPro"/>
</dbReference>
<keyword evidence="1" id="KW-0479">Metal-binding</keyword>
<organism evidence="8 9">
    <name type="scientific">Stichopus japonicus</name>
    <name type="common">Sea cucumber</name>
    <dbReference type="NCBI Taxonomy" id="307972"/>
    <lineage>
        <taxon>Eukaryota</taxon>
        <taxon>Metazoa</taxon>
        <taxon>Echinodermata</taxon>
        <taxon>Eleutherozoa</taxon>
        <taxon>Echinozoa</taxon>
        <taxon>Holothuroidea</taxon>
        <taxon>Aspidochirotacea</taxon>
        <taxon>Aspidochirotida</taxon>
        <taxon>Stichopodidae</taxon>
        <taxon>Apostichopus</taxon>
    </lineage>
</organism>
<dbReference type="Proteomes" id="UP000230750">
    <property type="component" value="Unassembled WGS sequence"/>
</dbReference>
<gene>
    <name evidence="8" type="ORF">BSL78_00371</name>
    <name evidence="7" type="ORF">BSL78_11977</name>
    <name evidence="6" type="ORF">BSL78_16223</name>
    <name evidence="5" type="ORF">BSL78_19630</name>
    <name evidence="4" type="ORF">BSL78_26042</name>
</gene>
<dbReference type="GO" id="GO:0008270">
    <property type="term" value="F:zinc ion binding"/>
    <property type="evidence" value="ECO:0007669"/>
    <property type="project" value="UniProtKB-KW"/>
</dbReference>
<feature type="compositionally biased region" description="Polar residues" evidence="2">
    <location>
        <begin position="1"/>
        <end position="12"/>
    </location>
</feature>
<keyword evidence="1" id="KW-0863">Zinc-finger</keyword>
<dbReference type="PANTHER" id="PTHR45823">
    <property type="entry name" value="T-SNARE COILED-COIL HOMOLOGY DOMAIN-CONTAINING PROTEIN"/>
    <property type="match status" value="1"/>
</dbReference>
<evidence type="ECO:0000256" key="1">
    <source>
        <dbReference type="PROSITE-ProRule" id="PRU00047"/>
    </source>
</evidence>
<feature type="region of interest" description="Disordered" evidence="2">
    <location>
        <begin position="159"/>
        <end position="178"/>
    </location>
</feature>
<evidence type="ECO:0000259" key="3">
    <source>
        <dbReference type="PROSITE" id="PS50158"/>
    </source>
</evidence>
<dbReference type="SMART" id="SM00343">
    <property type="entry name" value="ZnF_C2HC"/>
    <property type="match status" value="1"/>
</dbReference>
<evidence type="ECO:0000313" key="8">
    <source>
        <dbReference type="EMBL" id="PIK62677.1"/>
    </source>
</evidence>
<dbReference type="Pfam" id="PF00098">
    <property type="entry name" value="zf-CCHC"/>
    <property type="match status" value="1"/>
</dbReference>
<dbReference type="EMBL" id="MRZV01000613">
    <property type="protein sequence ID" value="PIK46923.1"/>
    <property type="molecule type" value="Genomic_DNA"/>
</dbReference>
<evidence type="ECO:0000256" key="2">
    <source>
        <dbReference type="SAM" id="MobiDB-lite"/>
    </source>
</evidence>
<feature type="compositionally biased region" description="Basic and acidic residues" evidence="2">
    <location>
        <begin position="52"/>
        <end position="65"/>
    </location>
</feature>
<dbReference type="InterPro" id="IPR001878">
    <property type="entry name" value="Znf_CCHC"/>
</dbReference>
<evidence type="ECO:0000313" key="6">
    <source>
        <dbReference type="EMBL" id="PIK46923.1"/>
    </source>
</evidence>
<reference evidence="8 9" key="1">
    <citation type="journal article" date="2017" name="PLoS Biol.">
        <title>The sea cucumber genome provides insights into morphological evolution and visceral regeneration.</title>
        <authorList>
            <person name="Zhang X."/>
            <person name="Sun L."/>
            <person name="Yuan J."/>
            <person name="Sun Y."/>
            <person name="Gao Y."/>
            <person name="Zhang L."/>
            <person name="Li S."/>
            <person name="Dai H."/>
            <person name="Hamel J.F."/>
            <person name="Liu C."/>
            <person name="Yu Y."/>
            <person name="Liu S."/>
            <person name="Lin W."/>
            <person name="Guo K."/>
            <person name="Jin S."/>
            <person name="Xu P."/>
            <person name="Storey K.B."/>
            <person name="Huan P."/>
            <person name="Zhang T."/>
            <person name="Zhou Y."/>
            <person name="Zhang J."/>
            <person name="Lin C."/>
            <person name="Li X."/>
            <person name="Xing L."/>
            <person name="Huo D."/>
            <person name="Sun M."/>
            <person name="Wang L."/>
            <person name="Mercier A."/>
            <person name="Li F."/>
            <person name="Yang H."/>
            <person name="Xiang J."/>
        </authorList>
    </citation>
    <scope>NUCLEOTIDE SEQUENCE [LARGE SCALE GENOMIC DNA]</scope>
    <source>
        <strain evidence="8">Shaxun</strain>
        <tissue evidence="8">Muscle</tissue>
    </source>
</reference>
<dbReference type="PANTHER" id="PTHR45823:SF1">
    <property type="entry name" value="T-SNARE COILED-COIL HOMOLOGY DOMAIN-CONTAINING PROTEIN"/>
    <property type="match status" value="1"/>
</dbReference>
<dbReference type="EMBL" id="MRZV01000843">
    <property type="protein sequence ID" value="PIK43532.1"/>
    <property type="molecule type" value="Genomic_DNA"/>
</dbReference>
<dbReference type="EMBL" id="MRZV01001555">
    <property type="protein sequence ID" value="PIK37113.1"/>
    <property type="molecule type" value="Genomic_DNA"/>
</dbReference>
<proteinExistence type="predicted"/>
<dbReference type="EMBL" id="MRZV01000007">
    <property type="protein sequence ID" value="PIK62677.1"/>
    <property type="molecule type" value="Genomic_DNA"/>
</dbReference>
<dbReference type="EMBL" id="MRZV01000387">
    <property type="protein sequence ID" value="PIK51145.1"/>
    <property type="molecule type" value="Genomic_DNA"/>
</dbReference>
<comment type="caution">
    <text evidence="8">The sequence shown here is derived from an EMBL/GenBank/DDBJ whole genome shotgun (WGS) entry which is preliminary data.</text>
</comment>
<feature type="domain" description="CCHC-type" evidence="3">
    <location>
        <begin position="447"/>
        <end position="463"/>
    </location>
</feature>
<dbReference type="PROSITE" id="PS50158">
    <property type="entry name" value="ZF_CCHC"/>
    <property type="match status" value="1"/>
</dbReference>
<evidence type="ECO:0000313" key="5">
    <source>
        <dbReference type="EMBL" id="PIK43532.1"/>
    </source>
</evidence>
<evidence type="ECO:0000313" key="7">
    <source>
        <dbReference type="EMBL" id="PIK51145.1"/>
    </source>
</evidence>
<feature type="region of interest" description="Disordered" evidence="2">
    <location>
        <begin position="1"/>
        <end position="65"/>
    </location>
</feature>
<evidence type="ECO:0000313" key="9">
    <source>
        <dbReference type="Proteomes" id="UP000230750"/>
    </source>
</evidence>
<dbReference type="InterPro" id="IPR036875">
    <property type="entry name" value="Znf_CCHC_sf"/>
</dbReference>